<feature type="transmembrane region" description="Helical" evidence="5">
    <location>
        <begin position="521"/>
        <end position="539"/>
    </location>
</feature>
<sequence>MQPFKFKPIQTCRKLKGLEISGAFQILHNLLHTAIVKEAAIMMNIALQAEQFIPDVVPNSEKSTYTYQSSGKINIPASSRDVTTEAGGDDKVYLSGWRLHVIIVALCLAMFLPNFEVSIVSTSLLTITSDLKAVNISSWVVDAYLITYTGLLIAWAKMSDIFGRKLSLLAALATFMAFSGGCGAAQTMKQLIVFRAFQGIGASGVYALGMIVFLELVPKTRYTLISTLISGTFGLALALGPICGGAINEHITWRWVFLLNIPAGAISLILLAITFPSNFPNVQTPSTGFLSMFRGLLSAKHINRVDLLGTALLLGAGIFAITAVQQVEVHGNWSSALTISLLTLSGPLFALFLWRERSVTRASEESDTEPVFPWRFVENRVWMAMIMNTFFVGTVFTTLIIQIPLRLQAVNGFSTLKAGVYLLPYGLLAPPGGLFCNWLMGKKNLPPIVVFFTGASIQTVAVALLSTLPTTEHFWMPSLGYEVMAGFGTGMNLGGLLMVAPYVCEERDLSVGSAAINQFRFLGGSFGLAIVSSVMYSYTRGKYEEFLPPEIIKALLESLTVVENLQPAVRERVRQVLAEGYNLQMKILIGFAMLQIVATVLMWEKKVRRIKG</sequence>
<feature type="transmembrane region" description="Helical" evidence="5">
    <location>
        <begin position="168"/>
        <end position="186"/>
    </location>
</feature>
<feature type="transmembrane region" description="Helical" evidence="5">
    <location>
        <begin position="192"/>
        <end position="217"/>
    </location>
</feature>
<dbReference type="PANTHER" id="PTHR23501:SF43">
    <property type="entry name" value="MULTIDRUG TRANSPORTER, PUTATIVE (AFU_ORTHOLOGUE AFUA_6G03040)-RELATED"/>
    <property type="match status" value="1"/>
</dbReference>
<name>A0A9N9L7P4_9HELO</name>
<keyword evidence="3 5" id="KW-1133">Transmembrane helix</keyword>
<feature type="transmembrane region" description="Helical" evidence="5">
    <location>
        <begin position="479"/>
        <end position="500"/>
    </location>
</feature>
<feature type="transmembrane region" description="Helical" evidence="5">
    <location>
        <begin position="136"/>
        <end position="156"/>
    </location>
</feature>
<proteinExistence type="predicted"/>
<evidence type="ECO:0000259" key="6">
    <source>
        <dbReference type="PROSITE" id="PS50850"/>
    </source>
</evidence>
<feature type="transmembrane region" description="Helical" evidence="5">
    <location>
        <begin position="101"/>
        <end position="124"/>
    </location>
</feature>
<feature type="domain" description="Major facilitator superfamily (MFS) profile" evidence="6">
    <location>
        <begin position="102"/>
        <end position="607"/>
    </location>
</feature>
<dbReference type="OrthoDB" id="440553at2759"/>
<dbReference type="GO" id="GO:0005886">
    <property type="term" value="C:plasma membrane"/>
    <property type="evidence" value="ECO:0007669"/>
    <property type="project" value="TreeGrafter"/>
</dbReference>
<dbReference type="AlphaFoldDB" id="A0A9N9L7P4"/>
<dbReference type="Gene3D" id="1.20.1720.10">
    <property type="entry name" value="Multidrug resistance protein D"/>
    <property type="match status" value="1"/>
</dbReference>
<comment type="subcellular location">
    <subcellularLocation>
        <location evidence="1">Membrane</location>
        <topology evidence="1">Multi-pass membrane protein</topology>
    </subcellularLocation>
</comment>
<evidence type="ECO:0000313" key="7">
    <source>
        <dbReference type="EMBL" id="CAG8959548.1"/>
    </source>
</evidence>
<dbReference type="InterPro" id="IPR011701">
    <property type="entry name" value="MFS"/>
</dbReference>
<reference evidence="7" key="1">
    <citation type="submission" date="2021-07" db="EMBL/GenBank/DDBJ databases">
        <authorList>
            <person name="Durling M."/>
        </authorList>
    </citation>
    <scope>NUCLEOTIDE SEQUENCE</scope>
</reference>
<keyword evidence="4 5" id="KW-0472">Membrane</keyword>
<feature type="transmembrane region" description="Helical" evidence="5">
    <location>
        <begin position="421"/>
        <end position="441"/>
    </location>
</feature>
<organism evidence="7 8">
    <name type="scientific">Hymenoscyphus fraxineus</name>
    <dbReference type="NCBI Taxonomy" id="746836"/>
    <lineage>
        <taxon>Eukaryota</taxon>
        <taxon>Fungi</taxon>
        <taxon>Dikarya</taxon>
        <taxon>Ascomycota</taxon>
        <taxon>Pezizomycotina</taxon>
        <taxon>Leotiomycetes</taxon>
        <taxon>Helotiales</taxon>
        <taxon>Helotiaceae</taxon>
        <taxon>Hymenoscyphus</taxon>
    </lineage>
</organism>
<feature type="transmembrane region" description="Helical" evidence="5">
    <location>
        <begin position="381"/>
        <end position="401"/>
    </location>
</feature>
<feature type="transmembrane region" description="Helical" evidence="5">
    <location>
        <begin position="448"/>
        <end position="467"/>
    </location>
</feature>
<feature type="transmembrane region" description="Helical" evidence="5">
    <location>
        <begin position="333"/>
        <end position="354"/>
    </location>
</feature>
<dbReference type="Proteomes" id="UP000696280">
    <property type="component" value="Unassembled WGS sequence"/>
</dbReference>
<dbReference type="PANTHER" id="PTHR23501">
    <property type="entry name" value="MAJOR FACILITATOR SUPERFAMILY"/>
    <property type="match status" value="1"/>
</dbReference>
<accession>A0A9N9L7P4</accession>
<evidence type="ECO:0000313" key="8">
    <source>
        <dbReference type="Proteomes" id="UP000696280"/>
    </source>
</evidence>
<dbReference type="PROSITE" id="PS50850">
    <property type="entry name" value="MFS"/>
    <property type="match status" value="1"/>
</dbReference>
<comment type="caution">
    <text evidence="7">The sequence shown here is derived from an EMBL/GenBank/DDBJ whole genome shotgun (WGS) entry which is preliminary data.</text>
</comment>
<evidence type="ECO:0000256" key="4">
    <source>
        <dbReference type="ARBA" id="ARBA00023136"/>
    </source>
</evidence>
<evidence type="ECO:0000256" key="5">
    <source>
        <dbReference type="SAM" id="Phobius"/>
    </source>
</evidence>
<dbReference type="Gene3D" id="1.20.1250.20">
    <property type="entry name" value="MFS general substrate transporter like domains"/>
    <property type="match status" value="1"/>
</dbReference>
<feature type="transmembrane region" description="Helical" evidence="5">
    <location>
        <begin position="224"/>
        <end position="247"/>
    </location>
</feature>
<dbReference type="InterPro" id="IPR036259">
    <property type="entry name" value="MFS_trans_sf"/>
</dbReference>
<dbReference type="SUPFAM" id="SSF103473">
    <property type="entry name" value="MFS general substrate transporter"/>
    <property type="match status" value="2"/>
</dbReference>
<evidence type="ECO:0000256" key="3">
    <source>
        <dbReference type="ARBA" id="ARBA00022989"/>
    </source>
</evidence>
<dbReference type="GO" id="GO:0022857">
    <property type="term" value="F:transmembrane transporter activity"/>
    <property type="evidence" value="ECO:0007669"/>
    <property type="project" value="InterPro"/>
</dbReference>
<feature type="transmembrane region" description="Helical" evidence="5">
    <location>
        <begin position="307"/>
        <end position="327"/>
    </location>
</feature>
<protein>
    <recommendedName>
        <fullName evidence="6">Major facilitator superfamily (MFS) profile domain-containing protein</fullName>
    </recommendedName>
</protein>
<feature type="transmembrane region" description="Helical" evidence="5">
    <location>
        <begin position="583"/>
        <end position="603"/>
    </location>
</feature>
<dbReference type="InterPro" id="IPR020846">
    <property type="entry name" value="MFS_dom"/>
</dbReference>
<evidence type="ECO:0000256" key="1">
    <source>
        <dbReference type="ARBA" id="ARBA00004141"/>
    </source>
</evidence>
<gene>
    <name evidence="7" type="ORF">HYFRA_00001449</name>
</gene>
<dbReference type="EMBL" id="CAJVRL010000092">
    <property type="protein sequence ID" value="CAG8959548.1"/>
    <property type="molecule type" value="Genomic_DNA"/>
</dbReference>
<evidence type="ECO:0000256" key="2">
    <source>
        <dbReference type="ARBA" id="ARBA00022692"/>
    </source>
</evidence>
<feature type="transmembrane region" description="Helical" evidence="5">
    <location>
        <begin position="253"/>
        <end position="273"/>
    </location>
</feature>
<dbReference type="Pfam" id="PF07690">
    <property type="entry name" value="MFS_1"/>
    <property type="match status" value="1"/>
</dbReference>
<keyword evidence="8" id="KW-1185">Reference proteome</keyword>
<keyword evidence="2 5" id="KW-0812">Transmembrane</keyword>